<evidence type="ECO:0000313" key="2">
    <source>
        <dbReference type="EMBL" id="SDR20140.1"/>
    </source>
</evidence>
<keyword evidence="3" id="KW-1185">Reference proteome</keyword>
<dbReference type="AlphaFoldDB" id="A0A1H1H3X1"/>
<protein>
    <submittedName>
        <fullName evidence="2">Uncharacterized protein</fullName>
    </submittedName>
</protein>
<sequence>MARTKGTLHSGRPRKGVGHHDGCAYDTRLDKGGSTVHRSLLRTKLAEGRSKVTNRVTQRAKSMMPIQVDTPRNCIVCGRKMRSVRSGSSDGRVCSPNCARKWADS</sequence>
<evidence type="ECO:0000313" key="3">
    <source>
        <dbReference type="Proteomes" id="UP000199301"/>
    </source>
</evidence>
<reference evidence="3" key="1">
    <citation type="submission" date="2016-10" db="EMBL/GenBank/DDBJ databases">
        <authorList>
            <person name="Varghese N."/>
            <person name="Submissions S."/>
        </authorList>
    </citation>
    <scope>NUCLEOTIDE SEQUENCE [LARGE SCALE GENOMIC DNA]</scope>
    <source>
        <strain evidence="3">DSM 45459</strain>
    </source>
</reference>
<evidence type="ECO:0000256" key="1">
    <source>
        <dbReference type="SAM" id="MobiDB-lite"/>
    </source>
</evidence>
<gene>
    <name evidence="2" type="ORF">SAMN04489718_4102</name>
</gene>
<accession>A0A1H1H3X1</accession>
<dbReference type="EMBL" id="FNKO01000002">
    <property type="protein sequence ID" value="SDR20140.1"/>
    <property type="molecule type" value="Genomic_DNA"/>
</dbReference>
<organism evidence="2 3">
    <name type="scientific">Actinopolyspora saharensis</name>
    <dbReference type="NCBI Taxonomy" id="995062"/>
    <lineage>
        <taxon>Bacteria</taxon>
        <taxon>Bacillati</taxon>
        <taxon>Actinomycetota</taxon>
        <taxon>Actinomycetes</taxon>
        <taxon>Actinopolysporales</taxon>
        <taxon>Actinopolysporaceae</taxon>
        <taxon>Actinopolyspora</taxon>
    </lineage>
</organism>
<name>A0A1H1H3X1_9ACTN</name>
<dbReference type="Proteomes" id="UP000199301">
    <property type="component" value="Unassembled WGS sequence"/>
</dbReference>
<proteinExistence type="predicted"/>
<feature type="region of interest" description="Disordered" evidence="1">
    <location>
        <begin position="1"/>
        <end position="22"/>
    </location>
</feature>